<dbReference type="GO" id="GO:0004674">
    <property type="term" value="F:protein serine/threonine kinase activity"/>
    <property type="evidence" value="ECO:0007669"/>
    <property type="project" value="TreeGrafter"/>
</dbReference>
<feature type="compositionally biased region" description="Acidic residues" evidence="1">
    <location>
        <begin position="571"/>
        <end position="589"/>
    </location>
</feature>
<dbReference type="InterPro" id="IPR000719">
    <property type="entry name" value="Prot_kinase_dom"/>
</dbReference>
<dbReference type="PROSITE" id="PS50011">
    <property type="entry name" value="PROTEIN_KINASE_DOM"/>
    <property type="match status" value="1"/>
</dbReference>
<dbReference type="PANTHER" id="PTHR24361">
    <property type="entry name" value="MITOGEN-ACTIVATED KINASE KINASE KINASE"/>
    <property type="match status" value="1"/>
</dbReference>
<organism evidence="3 4">
    <name type="scientific">Metarhizium rileyi (strain RCEF 4871)</name>
    <name type="common">Nomuraea rileyi</name>
    <dbReference type="NCBI Taxonomy" id="1649241"/>
    <lineage>
        <taxon>Eukaryota</taxon>
        <taxon>Fungi</taxon>
        <taxon>Dikarya</taxon>
        <taxon>Ascomycota</taxon>
        <taxon>Pezizomycotina</taxon>
        <taxon>Sordariomycetes</taxon>
        <taxon>Hypocreomycetidae</taxon>
        <taxon>Hypocreales</taxon>
        <taxon>Clavicipitaceae</taxon>
        <taxon>Metarhizium</taxon>
    </lineage>
</organism>
<gene>
    <name evidence="3" type="ORF">NOR_08120</name>
</gene>
<dbReference type="InterPro" id="IPR011009">
    <property type="entry name" value="Kinase-like_dom_sf"/>
</dbReference>
<dbReference type="SUPFAM" id="SSF56112">
    <property type="entry name" value="Protein kinase-like (PK-like)"/>
    <property type="match status" value="1"/>
</dbReference>
<dbReference type="OrthoDB" id="4935649at2759"/>
<keyword evidence="4" id="KW-1185">Reference proteome</keyword>
<protein>
    <submittedName>
        <fullName evidence="3">Calcium/calmodulin-dependent protein kinase type IV</fullName>
    </submittedName>
</protein>
<dbReference type="Pfam" id="PF00069">
    <property type="entry name" value="Pkinase"/>
    <property type="match status" value="1"/>
</dbReference>
<name>A0A166WXG6_METRR</name>
<evidence type="ECO:0000259" key="2">
    <source>
        <dbReference type="PROSITE" id="PS50011"/>
    </source>
</evidence>
<dbReference type="Gene3D" id="1.10.510.10">
    <property type="entry name" value="Transferase(Phosphotransferase) domain 1"/>
    <property type="match status" value="1"/>
</dbReference>
<accession>A0A166WXG6</accession>
<evidence type="ECO:0000313" key="4">
    <source>
        <dbReference type="Proteomes" id="UP000243498"/>
    </source>
</evidence>
<dbReference type="GO" id="GO:0005524">
    <property type="term" value="F:ATP binding"/>
    <property type="evidence" value="ECO:0007669"/>
    <property type="project" value="InterPro"/>
</dbReference>
<dbReference type="Proteomes" id="UP000243498">
    <property type="component" value="Unassembled WGS sequence"/>
</dbReference>
<dbReference type="SMART" id="SM00220">
    <property type="entry name" value="S_TKc"/>
    <property type="match status" value="1"/>
</dbReference>
<sequence>MASTDVVDNAKVVLILGNFVGADDILSWSDNARFQFNPSTNATGTSWKGGQSDEQELKQPFLCLRIGENLFSPAGWVLGSHDDSDICDIQIATTNQTGISRQACRIDISPQTHRPRVTRLSDRRIRIHGRTTIPLKQGLPQELVGPMTIDLGAVTFRAWVPARTATEAAQYKERARSYSKDIMGSLPKRLPSILSYNETSAEYVRYGTNNAVYVVEGSGIQGKGAHASVMRVKNVSTGEFFGAKEPYYKTSDNADTARKRFEALRAEYDHIKRLDHPHIVKAFDLVVAEDITLSPWMIVEYIPLTLSEALPGLDTSQRLIAMTHLSSALAHMHTSGVTHRDIKLDNALVIKRQRELIIKLADFGTSKQNESAKMDTFTGTEIYMAPELFNKPRLYTNKIDMWALGLIGMQLFTNWEPETDEQWDPDDFRTWVCNVALPEIARAPEFLQPMIKGLLRKSPVRRWSAWKCLKWLWRHEATDSPDETFKSGTDTTINRKRPASRDLQLLQGADDDRHRRSPNPTLSPTRVQVFVLQEDKSLPDTTSPSSRLLDVPVPSTASTPRIDDTTLDLNQQEDDESSGADTDLEEWQY</sequence>
<feature type="region of interest" description="Disordered" evidence="1">
    <location>
        <begin position="480"/>
        <end position="589"/>
    </location>
</feature>
<proteinExistence type="predicted"/>
<reference evidence="3 4" key="1">
    <citation type="journal article" date="2016" name="Genome Biol. Evol.">
        <title>Divergent and convergent evolution of fungal pathogenicity.</title>
        <authorList>
            <person name="Shang Y."/>
            <person name="Xiao G."/>
            <person name="Zheng P."/>
            <person name="Cen K."/>
            <person name="Zhan S."/>
            <person name="Wang C."/>
        </authorList>
    </citation>
    <scope>NUCLEOTIDE SEQUENCE [LARGE SCALE GENOMIC DNA]</scope>
    <source>
        <strain evidence="3 4">RCEF 4871</strain>
    </source>
</reference>
<comment type="caution">
    <text evidence="3">The sequence shown here is derived from an EMBL/GenBank/DDBJ whole genome shotgun (WGS) entry which is preliminary data.</text>
</comment>
<dbReference type="Gene3D" id="3.30.200.20">
    <property type="entry name" value="Phosphorylase Kinase, domain 1"/>
    <property type="match status" value="1"/>
</dbReference>
<keyword evidence="3" id="KW-0418">Kinase</keyword>
<feature type="domain" description="Protein kinase" evidence="2">
    <location>
        <begin position="215"/>
        <end position="478"/>
    </location>
</feature>
<evidence type="ECO:0000313" key="3">
    <source>
        <dbReference type="EMBL" id="OAA35197.1"/>
    </source>
</evidence>
<dbReference type="InterPro" id="IPR053235">
    <property type="entry name" value="Ser_Thr_kinase"/>
</dbReference>
<dbReference type="STRING" id="1081105.A0A166WXG6"/>
<dbReference type="OMA" id="WIAIPNE"/>
<evidence type="ECO:0000256" key="1">
    <source>
        <dbReference type="SAM" id="MobiDB-lite"/>
    </source>
</evidence>
<dbReference type="EMBL" id="AZHC01000044">
    <property type="protein sequence ID" value="OAA35197.1"/>
    <property type="molecule type" value="Genomic_DNA"/>
</dbReference>
<keyword evidence="3" id="KW-0808">Transferase</keyword>
<dbReference type="AlphaFoldDB" id="A0A166WXG6"/>
<dbReference type="GO" id="GO:0005737">
    <property type="term" value="C:cytoplasm"/>
    <property type="evidence" value="ECO:0007669"/>
    <property type="project" value="TreeGrafter"/>
</dbReference>